<reference evidence="10 11" key="1">
    <citation type="submission" date="2019-01" db="EMBL/GenBank/DDBJ databases">
        <title>Draft genome sequence of Psathyrella aberdarensis IHI B618.</title>
        <authorList>
            <person name="Buettner E."/>
            <person name="Kellner H."/>
        </authorList>
    </citation>
    <scope>NUCLEOTIDE SEQUENCE [LARGE SCALE GENOMIC DNA]</scope>
    <source>
        <strain evidence="10 11">IHI B618</strain>
    </source>
</reference>
<proteinExistence type="inferred from homology"/>
<evidence type="ECO:0000256" key="1">
    <source>
        <dbReference type="ARBA" id="ARBA00004123"/>
    </source>
</evidence>
<evidence type="ECO:0000256" key="5">
    <source>
        <dbReference type="ARBA" id="ARBA00057947"/>
    </source>
</evidence>
<dbReference type="InterPro" id="IPR011051">
    <property type="entry name" value="RmlC_Cupin_sf"/>
</dbReference>
<feature type="region of interest" description="Disordered" evidence="8">
    <location>
        <begin position="68"/>
        <end position="87"/>
    </location>
</feature>
<dbReference type="InterPro" id="IPR014710">
    <property type="entry name" value="RmlC-like_jellyroll"/>
</dbReference>
<dbReference type="Pfam" id="PF11699">
    <property type="entry name" value="CENP-C_C"/>
    <property type="match status" value="1"/>
</dbReference>
<keyword evidence="4" id="KW-0539">Nucleus</keyword>
<evidence type="ECO:0000256" key="8">
    <source>
        <dbReference type="SAM" id="MobiDB-lite"/>
    </source>
</evidence>
<protein>
    <recommendedName>
        <fullName evidence="6">CENP-C homolog</fullName>
    </recommendedName>
</protein>
<dbReference type="GO" id="GO:0000776">
    <property type="term" value="C:kinetochore"/>
    <property type="evidence" value="ECO:0007669"/>
    <property type="project" value="InterPro"/>
</dbReference>
<dbReference type="PANTHER" id="PTHR16684:SF11">
    <property type="entry name" value="CENTROMERE PROTEIN C"/>
    <property type="match status" value="1"/>
</dbReference>
<comment type="similarity">
    <text evidence="2">Belongs to the CENP-C/MIF2 family.</text>
</comment>
<evidence type="ECO:0000256" key="6">
    <source>
        <dbReference type="ARBA" id="ARBA00075033"/>
    </source>
</evidence>
<feature type="region of interest" description="Disordered" evidence="8">
    <location>
        <begin position="1"/>
        <end position="28"/>
    </location>
</feature>
<organism evidence="10 11">
    <name type="scientific">Candolleomyces aberdarensis</name>
    <dbReference type="NCBI Taxonomy" id="2316362"/>
    <lineage>
        <taxon>Eukaryota</taxon>
        <taxon>Fungi</taxon>
        <taxon>Dikarya</taxon>
        <taxon>Basidiomycota</taxon>
        <taxon>Agaricomycotina</taxon>
        <taxon>Agaricomycetes</taxon>
        <taxon>Agaricomycetidae</taxon>
        <taxon>Agaricales</taxon>
        <taxon>Agaricineae</taxon>
        <taxon>Psathyrellaceae</taxon>
        <taxon>Candolleomyces</taxon>
    </lineage>
</organism>
<dbReference type="GO" id="GO:0051455">
    <property type="term" value="P:spindle attachment to meiosis I kinetochore"/>
    <property type="evidence" value="ECO:0007669"/>
    <property type="project" value="TreeGrafter"/>
</dbReference>
<dbReference type="SUPFAM" id="SSF51182">
    <property type="entry name" value="RmlC-like cupins"/>
    <property type="match status" value="1"/>
</dbReference>
<dbReference type="Proteomes" id="UP000290288">
    <property type="component" value="Unassembled WGS sequence"/>
</dbReference>
<feature type="coiled-coil region" evidence="7">
    <location>
        <begin position="38"/>
        <end position="68"/>
    </location>
</feature>
<evidence type="ECO:0000256" key="3">
    <source>
        <dbReference type="ARBA" id="ARBA00023125"/>
    </source>
</evidence>
<dbReference type="GO" id="GO:0019237">
    <property type="term" value="F:centromeric DNA binding"/>
    <property type="evidence" value="ECO:0007669"/>
    <property type="project" value="InterPro"/>
</dbReference>
<sequence>MASVKDSCMEPASTSDRPPSPQESSVSGELLQLCDQKLKVVDIRIAALVQELEELKAQRSVIEEEKSQCAYAQPSAPGSKVVTPNPEDGWDDDTPSIARVLDFNSGQQVERRVAWTAKMANLKPVPNNSWSYEKIFGDEDFIAAGQLVIPPNSQKPSKATKDNTYMFYVVEGAVKVKVHDTCLVLAPGGTFMVPRGNLYSIENVSQRDAKLFFTQARKMMNRDDEELIALANWKSRERGSSGAGVGVLASDGGHGGAKSVADGDETLLAIDTSRTL</sequence>
<comment type="caution">
    <text evidence="10">The sequence shown here is derived from an EMBL/GenBank/DDBJ whole genome shotgun (WGS) entry which is preliminary data.</text>
</comment>
<comment type="function">
    <text evidence="5">Component of the kinetochore, a multiprotein complex that assembles on centromeric DNA and attaches chromosomes to spindle microtubules, mediating chromosome segregation and sister chromatid segregation during meiosis and mitosis. Component of the inner kinetochore constitutive centromere-associated network (CCAN), which serves as a structural platform for outer kinetochore assembly.</text>
</comment>
<dbReference type="STRING" id="2316362.A0A4Q2D245"/>
<dbReference type="OrthoDB" id="1939643at2759"/>
<name>A0A4Q2D245_9AGAR</name>
<accession>A0A4Q2D245</accession>
<feature type="domain" description="Mif2/CENP-C cupin" evidence="9">
    <location>
        <begin position="131"/>
        <end position="215"/>
    </location>
</feature>
<evidence type="ECO:0000256" key="2">
    <source>
        <dbReference type="ARBA" id="ARBA00010291"/>
    </source>
</evidence>
<dbReference type="EMBL" id="SDEE01000959">
    <property type="protein sequence ID" value="RXW13293.1"/>
    <property type="molecule type" value="Genomic_DNA"/>
</dbReference>
<evidence type="ECO:0000256" key="4">
    <source>
        <dbReference type="ARBA" id="ARBA00023242"/>
    </source>
</evidence>
<dbReference type="InterPro" id="IPR028386">
    <property type="entry name" value="CENP-C/Mif2/cnp3"/>
</dbReference>
<keyword evidence="11" id="KW-1185">Reference proteome</keyword>
<dbReference type="GO" id="GO:0051382">
    <property type="term" value="P:kinetochore assembly"/>
    <property type="evidence" value="ECO:0007669"/>
    <property type="project" value="InterPro"/>
</dbReference>
<dbReference type="Gene3D" id="2.60.120.10">
    <property type="entry name" value="Jelly Rolls"/>
    <property type="match status" value="1"/>
</dbReference>
<keyword evidence="3" id="KW-0238">DNA-binding</keyword>
<dbReference type="AlphaFoldDB" id="A0A4Q2D245"/>
<evidence type="ECO:0000313" key="10">
    <source>
        <dbReference type="EMBL" id="RXW13293.1"/>
    </source>
</evidence>
<dbReference type="InterPro" id="IPR025974">
    <property type="entry name" value="Mif2/CENP-C_cupin"/>
</dbReference>
<dbReference type="FunFam" id="2.60.120.10:FF:000033">
    <property type="entry name" value="Centromere protein C 1"/>
    <property type="match status" value="1"/>
</dbReference>
<feature type="compositionally biased region" description="Polar residues" evidence="8">
    <location>
        <begin position="12"/>
        <end position="27"/>
    </location>
</feature>
<keyword evidence="7" id="KW-0175">Coiled coil</keyword>
<comment type="subcellular location">
    <subcellularLocation>
        <location evidence="1">Nucleus</location>
    </subcellularLocation>
</comment>
<dbReference type="GO" id="GO:0005634">
    <property type="term" value="C:nucleus"/>
    <property type="evidence" value="ECO:0007669"/>
    <property type="project" value="UniProtKB-SubCell"/>
</dbReference>
<evidence type="ECO:0000256" key="7">
    <source>
        <dbReference type="SAM" id="Coils"/>
    </source>
</evidence>
<dbReference type="CDD" id="cd06993">
    <property type="entry name" value="cupin_CENP-C_C"/>
    <property type="match status" value="1"/>
</dbReference>
<evidence type="ECO:0000313" key="11">
    <source>
        <dbReference type="Proteomes" id="UP000290288"/>
    </source>
</evidence>
<dbReference type="GO" id="GO:0051315">
    <property type="term" value="P:attachment of mitotic spindle microtubules to kinetochore"/>
    <property type="evidence" value="ECO:0007669"/>
    <property type="project" value="TreeGrafter"/>
</dbReference>
<evidence type="ECO:0000259" key="9">
    <source>
        <dbReference type="Pfam" id="PF11699"/>
    </source>
</evidence>
<dbReference type="PANTHER" id="PTHR16684">
    <property type="entry name" value="CENTROMERE PROTEIN C"/>
    <property type="match status" value="1"/>
</dbReference>
<gene>
    <name evidence="10" type="ORF">EST38_g12561</name>
</gene>